<dbReference type="KEGG" id="msil:METEAL_04380"/>
<dbReference type="Gene3D" id="2.60.40.10">
    <property type="entry name" value="Immunoglobulins"/>
    <property type="match status" value="1"/>
</dbReference>
<dbReference type="RefSeq" id="WP_316414150.1">
    <property type="nucleotide sequence ID" value="NZ_AP027080.1"/>
</dbReference>
<feature type="domain" description="4Fe-4S ferredoxin-type" evidence="8">
    <location>
        <begin position="221"/>
        <end position="250"/>
    </location>
</feature>
<evidence type="ECO:0000259" key="8">
    <source>
        <dbReference type="PROSITE" id="PS51379"/>
    </source>
</evidence>
<evidence type="ECO:0000256" key="4">
    <source>
        <dbReference type="ARBA" id="ARBA00022982"/>
    </source>
</evidence>
<proteinExistence type="predicted"/>
<keyword evidence="5" id="KW-0408">Iron</keyword>
<feature type="transmembrane region" description="Helical" evidence="7">
    <location>
        <begin position="307"/>
        <end position="326"/>
    </location>
</feature>
<feature type="transmembrane region" description="Helical" evidence="7">
    <location>
        <begin position="33"/>
        <end position="52"/>
    </location>
</feature>
<keyword evidence="7" id="KW-1133">Transmembrane helix</keyword>
<keyword evidence="1" id="KW-0813">Transport</keyword>
<evidence type="ECO:0000256" key="7">
    <source>
        <dbReference type="SAM" id="Phobius"/>
    </source>
</evidence>
<evidence type="ECO:0000256" key="3">
    <source>
        <dbReference type="ARBA" id="ARBA00022723"/>
    </source>
</evidence>
<dbReference type="Gene3D" id="3.30.70.20">
    <property type="match status" value="1"/>
</dbReference>
<dbReference type="GO" id="GO:0005886">
    <property type="term" value="C:plasma membrane"/>
    <property type="evidence" value="ECO:0007669"/>
    <property type="project" value="TreeGrafter"/>
</dbReference>
<feature type="transmembrane region" description="Helical" evidence="7">
    <location>
        <begin position="72"/>
        <end position="93"/>
    </location>
</feature>
<dbReference type="Proteomes" id="UP001238179">
    <property type="component" value="Chromosome"/>
</dbReference>
<organism evidence="9 10">
    <name type="scientific">Mesoterricola silvestris</name>
    <dbReference type="NCBI Taxonomy" id="2927979"/>
    <lineage>
        <taxon>Bacteria</taxon>
        <taxon>Pseudomonadati</taxon>
        <taxon>Acidobacteriota</taxon>
        <taxon>Holophagae</taxon>
        <taxon>Holophagales</taxon>
        <taxon>Holophagaceae</taxon>
        <taxon>Mesoterricola</taxon>
    </lineage>
</organism>
<protein>
    <submittedName>
        <fullName evidence="9">Protein RdxA</fullName>
    </submittedName>
</protein>
<keyword evidence="7" id="KW-0472">Membrane</keyword>
<dbReference type="InterPro" id="IPR032879">
    <property type="entry name" value="FixG_C"/>
</dbReference>
<keyword evidence="6" id="KW-0411">Iron-sulfur</keyword>
<dbReference type="AlphaFoldDB" id="A0AA48GK64"/>
<evidence type="ECO:0000313" key="10">
    <source>
        <dbReference type="Proteomes" id="UP001238179"/>
    </source>
</evidence>
<dbReference type="PANTHER" id="PTHR30176">
    <property type="entry name" value="FERREDOXIN-TYPE PROTEIN NAPH"/>
    <property type="match status" value="1"/>
</dbReference>
<keyword evidence="7" id="KW-0812">Transmembrane</keyword>
<keyword evidence="10" id="KW-1185">Reference proteome</keyword>
<keyword evidence="3" id="KW-0479">Metal-binding</keyword>
<dbReference type="InterPro" id="IPR013783">
    <property type="entry name" value="Ig-like_fold"/>
</dbReference>
<accession>A0AA48GK64</accession>
<evidence type="ECO:0000256" key="5">
    <source>
        <dbReference type="ARBA" id="ARBA00023004"/>
    </source>
</evidence>
<gene>
    <name evidence="9" type="primary">rdxA</name>
    <name evidence="9" type="ORF">METEAL_04380</name>
</gene>
<name>A0AA48GK64_9BACT</name>
<dbReference type="GO" id="GO:0046872">
    <property type="term" value="F:metal ion binding"/>
    <property type="evidence" value="ECO:0007669"/>
    <property type="project" value="UniProtKB-KW"/>
</dbReference>
<dbReference type="Pfam" id="PF11614">
    <property type="entry name" value="FixG_C"/>
    <property type="match status" value="1"/>
</dbReference>
<dbReference type="InterPro" id="IPR017896">
    <property type="entry name" value="4Fe4S_Fe-S-bd"/>
</dbReference>
<dbReference type="PANTHER" id="PTHR30176:SF3">
    <property type="entry name" value="FERREDOXIN-TYPE PROTEIN NAPH"/>
    <property type="match status" value="1"/>
</dbReference>
<evidence type="ECO:0000313" key="9">
    <source>
        <dbReference type="EMBL" id="BDU71264.1"/>
    </source>
</evidence>
<dbReference type="InterPro" id="IPR051684">
    <property type="entry name" value="Electron_Trans/Redox"/>
</dbReference>
<dbReference type="PROSITE" id="PS51379">
    <property type="entry name" value="4FE4S_FER_2"/>
    <property type="match status" value="1"/>
</dbReference>
<dbReference type="Pfam" id="PF13746">
    <property type="entry name" value="Fer4_18"/>
    <property type="match status" value="1"/>
</dbReference>
<dbReference type="PROSITE" id="PS00198">
    <property type="entry name" value="4FE4S_FER_1"/>
    <property type="match status" value="1"/>
</dbReference>
<feature type="transmembrane region" description="Helical" evidence="7">
    <location>
        <begin position="139"/>
        <end position="160"/>
    </location>
</feature>
<dbReference type="Pfam" id="PF12801">
    <property type="entry name" value="Fer4_5"/>
    <property type="match status" value="2"/>
</dbReference>
<evidence type="ECO:0000256" key="6">
    <source>
        <dbReference type="ARBA" id="ARBA00023014"/>
    </source>
</evidence>
<evidence type="ECO:0000256" key="1">
    <source>
        <dbReference type="ARBA" id="ARBA00022448"/>
    </source>
</evidence>
<feature type="transmembrane region" description="Helical" evidence="7">
    <location>
        <begin position="172"/>
        <end position="191"/>
    </location>
</feature>
<keyword evidence="4" id="KW-0249">Electron transport</keyword>
<reference evidence="10" key="1">
    <citation type="journal article" date="2023" name="Int. J. Syst. Evol. Microbiol.">
        <title>Mesoterricola silvestris gen. nov., sp. nov., Mesoterricola sediminis sp. nov., Geothrix oryzae sp. nov., Geothrix edaphica sp. nov., Geothrix rubra sp. nov., and Geothrix limicola sp. nov., six novel members of Acidobacteriota isolated from soils.</title>
        <authorList>
            <person name="Itoh H."/>
            <person name="Sugisawa Y."/>
            <person name="Mise K."/>
            <person name="Xu Z."/>
            <person name="Kuniyasu M."/>
            <person name="Ushijima N."/>
            <person name="Kawano K."/>
            <person name="Kobayashi E."/>
            <person name="Shiratori Y."/>
            <person name="Masuda Y."/>
            <person name="Senoo K."/>
        </authorList>
    </citation>
    <scope>NUCLEOTIDE SEQUENCE [LARGE SCALE GENOMIC DNA]</scope>
    <source>
        <strain evidence="10">W79</strain>
    </source>
</reference>
<dbReference type="GO" id="GO:0051539">
    <property type="term" value="F:4 iron, 4 sulfur cluster binding"/>
    <property type="evidence" value="ECO:0007669"/>
    <property type="project" value="UniProtKB-KW"/>
</dbReference>
<evidence type="ECO:0000256" key="2">
    <source>
        <dbReference type="ARBA" id="ARBA00022485"/>
    </source>
</evidence>
<dbReference type="SUPFAM" id="SSF54862">
    <property type="entry name" value="4Fe-4S ferredoxins"/>
    <property type="match status" value="1"/>
</dbReference>
<keyword evidence="2" id="KW-0004">4Fe-4S</keyword>
<dbReference type="InterPro" id="IPR017900">
    <property type="entry name" value="4Fe4S_Fe_S_CS"/>
</dbReference>
<sequence length="439" mass="49082">MSAEAPPARHWLLAEKRAPLPPPGRGHRPFRKLFHLLCFLVFLVLPFSNLMRFDIPRQRFFFAGFEVLISEFSILFFALMFLMFVIAVVAIMYGRVYCGYACPQMIFSEASTAVEAWAARMAQKWTAQPAARKALGKGLFLAILAVASVFLAFVFMAYFIEPRDLLGRLARFDLASVGGIMGASVTLVTFLDFSLVKQTFCTTVCPYGYMQGMLQDKHSLLVAYQDPANACIDCRKCVRVCEMGIDIRKGPYQIECVHCGDCIDACDEVLAKVGHPGLIHYSWGGSVAAAAKEPWYRRWGFRDPKRFVILFVMVAYLTALGLTLWLRKPVLMRLTPDRTTLFTVLPDGSVANRVRMNLANRSPKPVQIRIWVEGLPGARVVLDPNPLTLAPGAALERSFDIAAPAGDRELNPIRVVFQSSDRGASDAAEMNFFMPTRRN</sequence>
<dbReference type="EMBL" id="AP027080">
    <property type="protein sequence ID" value="BDU71264.1"/>
    <property type="molecule type" value="Genomic_DNA"/>
</dbReference>